<dbReference type="SUPFAM" id="SSF48452">
    <property type="entry name" value="TPR-like"/>
    <property type="match status" value="1"/>
</dbReference>
<dbReference type="InterPro" id="IPR011990">
    <property type="entry name" value="TPR-like_helical_dom_sf"/>
</dbReference>
<dbReference type="Pfam" id="PF13472">
    <property type="entry name" value="Lipase_GDSL_2"/>
    <property type="match status" value="1"/>
</dbReference>
<gene>
    <name evidence="2" type="ORF">OG549_00725</name>
</gene>
<organism evidence="2">
    <name type="scientific">Streptomyces sp. NBC_00003</name>
    <dbReference type="NCBI Taxonomy" id="2903608"/>
    <lineage>
        <taxon>Bacteria</taxon>
        <taxon>Bacillati</taxon>
        <taxon>Actinomycetota</taxon>
        <taxon>Actinomycetes</taxon>
        <taxon>Kitasatosporales</taxon>
        <taxon>Streptomycetaceae</taxon>
        <taxon>Streptomyces</taxon>
    </lineage>
</organism>
<accession>A0AAU2UW23</accession>
<sequence length="672" mass="73652">MTIHDATERDGTGDIVRVLVLGDSSSAGLGSAQAVYPALLRDRLGSRHRVENHAVPGFTSADAARYYLRTRQREPWDAVIVHLGNNEGARSRPKGTYHRFLDLGRTGRPKHARPALHTCPGTRLVFDSTGTRGVVATTPADFRRNLTAIVQAARRRGQRVVLVNPIANARFPAAMMTNNAPFYQVPGLTTHLAARLSGDSPASQALVEAISLHEQGQWPAATAAYRTLVKQDDPAVGPVARVNLAVLLDQRGDRAEALLALGELAGHAGAPGAVAAHNLSRILPRQGRYEEAAQWAARAVDQDRDLYRVKTSYRNAMAALSPHASVLDLATLLTSESFIDYCHPTAAAHDRIATAIAELLHGEESLSRGEPDAGYSCTYPSPDAFFNPHASLADYYAVEADADPDAIRRAATSLLSQARPVQRHGVFHSADWPQAESGVHSKVLVPLRRAVQHPVVTSLADLARRPPARRCEIGTFPEFYLDRLLLDHVAAARHWGVDDLPDWANCWKLDAETIRARMLTPEAPQQTQVVPDTAHCEHILRRVRARLSESPGLFDDSRADRVATIRRWYSREAFRYGTHSRLGMLYPLQELEVLAEALFVCVTHARRLARPAPEAQALALLKKLTRLRGVHEAYAACFVTDQLRVNNDGYPAELAAARASFIPPSRPPGRSS</sequence>
<name>A0AAU2UW23_9ACTN</name>
<dbReference type="GO" id="GO:0004622">
    <property type="term" value="F:phosphatidylcholine lysophospholipase activity"/>
    <property type="evidence" value="ECO:0007669"/>
    <property type="project" value="TreeGrafter"/>
</dbReference>
<evidence type="ECO:0000259" key="1">
    <source>
        <dbReference type="Pfam" id="PF13472"/>
    </source>
</evidence>
<dbReference type="PANTHER" id="PTHR30383">
    <property type="entry name" value="THIOESTERASE 1/PROTEASE 1/LYSOPHOSPHOLIPASE L1"/>
    <property type="match status" value="1"/>
</dbReference>
<dbReference type="EMBL" id="CP108318">
    <property type="protein sequence ID" value="WTW59291.1"/>
    <property type="molecule type" value="Genomic_DNA"/>
</dbReference>
<dbReference type="SUPFAM" id="SSF52266">
    <property type="entry name" value="SGNH hydrolase"/>
    <property type="match status" value="1"/>
</dbReference>
<feature type="domain" description="SGNH hydrolase-type esterase" evidence="1">
    <location>
        <begin position="20"/>
        <end position="175"/>
    </location>
</feature>
<dbReference type="Gene3D" id="3.40.50.1110">
    <property type="entry name" value="SGNH hydrolase"/>
    <property type="match status" value="1"/>
</dbReference>
<evidence type="ECO:0000313" key="2">
    <source>
        <dbReference type="EMBL" id="WTW59291.1"/>
    </source>
</evidence>
<reference evidence="2" key="1">
    <citation type="submission" date="2022-10" db="EMBL/GenBank/DDBJ databases">
        <title>The complete genomes of actinobacterial strains from the NBC collection.</title>
        <authorList>
            <person name="Joergensen T.S."/>
            <person name="Alvarez Arevalo M."/>
            <person name="Sterndorff E.B."/>
            <person name="Faurdal D."/>
            <person name="Vuksanovic O."/>
            <person name="Mourched A.-S."/>
            <person name="Charusanti P."/>
            <person name="Shaw S."/>
            <person name="Blin K."/>
            <person name="Weber T."/>
        </authorList>
    </citation>
    <scope>NUCLEOTIDE SEQUENCE</scope>
    <source>
        <strain evidence="2">NBC_00003</strain>
    </source>
</reference>
<dbReference type="InterPro" id="IPR051532">
    <property type="entry name" value="Ester_Hydrolysis_Enzymes"/>
</dbReference>
<dbReference type="InterPro" id="IPR013830">
    <property type="entry name" value="SGNH_hydro"/>
</dbReference>
<protein>
    <submittedName>
        <fullName evidence="2">GDSL-type esterase/lipase family protein</fullName>
    </submittedName>
</protein>
<dbReference type="AlphaFoldDB" id="A0AAU2UW23"/>
<proteinExistence type="predicted"/>
<dbReference type="InterPro" id="IPR036514">
    <property type="entry name" value="SGNH_hydro_sf"/>
</dbReference>
<dbReference type="PANTHER" id="PTHR30383:SF5">
    <property type="entry name" value="SGNH HYDROLASE-TYPE ESTERASE DOMAIN-CONTAINING PROTEIN"/>
    <property type="match status" value="1"/>
</dbReference>
<dbReference type="Gene3D" id="1.25.40.10">
    <property type="entry name" value="Tetratricopeptide repeat domain"/>
    <property type="match status" value="1"/>
</dbReference>